<evidence type="ECO:0000256" key="2">
    <source>
        <dbReference type="SAM" id="MobiDB-lite"/>
    </source>
</evidence>
<dbReference type="AlphaFoldDB" id="A0A2G8KYS4"/>
<comment type="caution">
    <text evidence="3">The sequence shown here is derived from an EMBL/GenBank/DDBJ whole genome shotgun (WGS) entry which is preliminary data.</text>
</comment>
<gene>
    <name evidence="3" type="ORF">BSL78_09965</name>
</gene>
<keyword evidence="4" id="KW-1185">Reference proteome</keyword>
<evidence type="ECO:0000256" key="1">
    <source>
        <dbReference type="SAM" id="Coils"/>
    </source>
</evidence>
<feature type="coiled-coil region" evidence="1">
    <location>
        <begin position="219"/>
        <end position="324"/>
    </location>
</feature>
<evidence type="ECO:0000313" key="3">
    <source>
        <dbReference type="EMBL" id="PIK53141.1"/>
    </source>
</evidence>
<feature type="coiled-coil region" evidence="1">
    <location>
        <begin position="529"/>
        <end position="681"/>
    </location>
</feature>
<dbReference type="Proteomes" id="UP000230750">
    <property type="component" value="Unassembled WGS sequence"/>
</dbReference>
<evidence type="ECO:0000313" key="4">
    <source>
        <dbReference type="Proteomes" id="UP000230750"/>
    </source>
</evidence>
<feature type="coiled-coil region" evidence="1">
    <location>
        <begin position="706"/>
        <end position="905"/>
    </location>
</feature>
<dbReference type="EMBL" id="MRZV01000299">
    <property type="protein sequence ID" value="PIK53141.1"/>
    <property type="molecule type" value="Genomic_DNA"/>
</dbReference>
<accession>A0A2G8KYS4</accession>
<organism evidence="3 4">
    <name type="scientific">Stichopus japonicus</name>
    <name type="common">Sea cucumber</name>
    <dbReference type="NCBI Taxonomy" id="307972"/>
    <lineage>
        <taxon>Eukaryota</taxon>
        <taxon>Metazoa</taxon>
        <taxon>Echinodermata</taxon>
        <taxon>Eleutherozoa</taxon>
        <taxon>Echinozoa</taxon>
        <taxon>Holothuroidea</taxon>
        <taxon>Aspidochirotacea</taxon>
        <taxon>Aspidochirotida</taxon>
        <taxon>Stichopodidae</taxon>
        <taxon>Apostichopus</taxon>
    </lineage>
</organism>
<feature type="coiled-coil region" evidence="1">
    <location>
        <begin position="373"/>
        <end position="429"/>
    </location>
</feature>
<dbReference type="OrthoDB" id="10072099at2759"/>
<feature type="compositionally biased region" description="Low complexity" evidence="2">
    <location>
        <begin position="92"/>
        <end position="110"/>
    </location>
</feature>
<dbReference type="PANTHER" id="PTHR47615:SF1">
    <property type="entry name" value="COILED-COIL DOMAIN-CONTAINING PROTEIN 158"/>
    <property type="match status" value="1"/>
</dbReference>
<dbReference type="InterPro" id="IPR031809">
    <property type="entry name" value="CCDC158"/>
</dbReference>
<protein>
    <submittedName>
        <fullName evidence="3">Uncharacterized protein</fullName>
    </submittedName>
</protein>
<feature type="non-terminal residue" evidence="3">
    <location>
        <position position="926"/>
    </location>
</feature>
<proteinExistence type="predicted"/>
<feature type="region of interest" description="Disordered" evidence="2">
    <location>
        <begin position="85"/>
        <end position="111"/>
    </location>
</feature>
<feature type="coiled-coil region" evidence="1">
    <location>
        <begin position="459"/>
        <end position="490"/>
    </location>
</feature>
<dbReference type="STRING" id="307972.A0A2G8KYS4"/>
<sequence length="926" mass="107694">MGTMTSPKSKREASTDELETLNLLQVEMEKRATELQHFRLGLFPSAEELAKGNMDKRSITEPHQDIVIPGIPENRLKSAVERIKHREQETQNQNKSNSSMESKSNISSGSLAATNYHDNTVIASSGNNFREKTSTQRDVMINKPTNRYFPLGEAKSVSIRQSGSFPNLDEWKEHDRSLMSFRSLPVISNPTQDFIPSSSDQLEEEAAAGRVLLDSLANENKLEERLTLSELQVKALKTEIGQLEENHMKKEDKHQGTIQVLLQRIEEVSKRKQREINAREEENKAKEEIISKLSKTIENAEKAMEMLEKTLESTKQELVKERRRSSSQKEALLQVYETVKLGTSETDKTKDDGEAENISVTPHAISERVRGYVEGREKQTLELIEEREDAEERCRKLQEEIDESIISLRSEHKQRIAQLQEDRDTELKAANERAVNSRQQTLGLQSQLRMVEEHSQLEIKAKLKQNSELLAKIQEQKGEIEKLKSDQETEVVDFPSSQPLLAYYDFRKLHVTCNMSSRLARDKKYRDLIDNSHDELEARNIEIANLKEKLKSLQDELNIMQETFEDVSKDLSEANTEKARLNKLQDDQKEELASCQKKLQEELEVVSQLKEKLKQQEDCYNMKLTQEINALQQKTVSEIEDSRTECQEKLRILNEELTRIEENAQKKKRELKKAKDFSRSQLNRVKELESKVEIFSQEKSDLSVLLENKEGDLLKLQHERDILENLYEKSQKDAQLELKEKSKIENTLMEIEPRYRELLMENQKLLSVIDQLEGQQTTFESERHQLLNKIKEADVELEKQTNLNRVMNEKLEGLEERSKQLEQNLKETETVSIKTEESSKRKTTEMKKLLVEKKKLEKVVKEARNKVWELEKERTSLADKSTEHKMKFEKERRVLRCEIKILQSELRLVRGTIQANNAMQEGEEEE</sequence>
<reference evidence="3 4" key="1">
    <citation type="journal article" date="2017" name="PLoS Biol.">
        <title>The sea cucumber genome provides insights into morphological evolution and visceral regeneration.</title>
        <authorList>
            <person name="Zhang X."/>
            <person name="Sun L."/>
            <person name="Yuan J."/>
            <person name="Sun Y."/>
            <person name="Gao Y."/>
            <person name="Zhang L."/>
            <person name="Li S."/>
            <person name="Dai H."/>
            <person name="Hamel J.F."/>
            <person name="Liu C."/>
            <person name="Yu Y."/>
            <person name="Liu S."/>
            <person name="Lin W."/>
            <person name="Guo K."/>
            <person name="Jin S."/>
            <person name="Xu P."/>
            <person name="Storey K.B."/>
            <person name="Huan P."/>
            <person name="Zhang T."/>
            <person name="Zhou Y."/>
            <person name="Zhang J."/>
            <person name="Lin C."/>
            <person name="Li X."/>
            <person name="Xing L."/>
            <person name="Huo D."/>
            <person name="Sun M."/>
            <person name="Wang L."/>
            <person name="Mercier A."/>
            <person name="Li F."/>
            <person name="Yang H."/>
            <person name="Xiang J."/>
        </authorList>
    </citation>
    <scope>NUCLEOTIDE SEQUENCE [LARGE SCALE GENOMIC DNA]</scope>
    <source>
        <strain evidence="3">Shaxun</strain>
        <tissue evidence="3">Muscle</tissue>
    </source>
</reference>
<dbReference type="PANTHER" id="PTHR47615">
    <property type="entry name" value="COILED-COIL DOMAIN-CONTAINING PROTEIN 158"/>
    <property type="match status" value="1"/>
</dbReference>
<name>A0A2G8KYS4_STIJA</name>
<keyword evidence="1" id="KW-0175">Coiled coil</keyword>